<dbReference type="RefSeq" id="XP_062692983.1">
    <property type="nucleotide sequence ID" value="XM_062839731.1"/>
</dbReference>
<dbReference type="Proteomes" id="UP001285908">
    <property type="component" value="Unassembled WGS sequence"/>
</dbReference>
<comment type="caution">
    <text evidence="1">The sequence shown here is derived from an EMBL/GenBank/DDBJ whole genome shotgun (WGS) entry which is preliminary data.</text>
</comment>
<dbReference type="AlphaFoldDB" id="A0AAJ0I7X3"/>
<reference evidence="1 2" key="1">
    <citation type="journal article" date="2023" name="Mol. Phylogenet. Evol.">
        <title>Genome-scale phylogeny and comparative genomics of the fungal order Sordariales.</title>
        <authorList>
            <person name="Hensen N."/>
            <person name="Bonometti L."/>
            <person name="Westerberg I."/>
            <person name="Brannstrom I.O."/>
            <person name="Guillou S."/>
            <person name="Cros-Aarteil S."/>
            <person name="Calhoun S."/>
            <person name="Haridas S."/>
            <person name="Kuo A."/>
            <person name="Mondo S."/>
            <person name="Pangilinan J."/>
            <person name="Riley R."/>
            <person name="LaButti K."/>
            <person name="Andreopoulos B."/>
            <person name="Lipzen A."/>
            <person name="Chen C."/>
            <person name="Yan M."/>
            <person name="Daum C."/>
            <person name="Ng V."/>
            <person name="Clum A."/>
            <person name="Steindorff A."/>
            <person name="Ohm R.A."/>
            <person name="Martin F."/>
            <person name="Silar P."/>
            <person name="Natvig D.O."/>
            <person name="Lalanne C."/>
            <person name="Gautier V."/>
            <person name="Ament-Velasquez S.L."/>
            <person name="Kruys A."/>
            <person name="Hutchinson M.I."/>
            <person name="Powell A.J."/>
            <person name="Barry K."/>
            <person name="Miller A.N."/>
            <person name="Grigoriev I.V."/>
            <person name="Debuchy R."/>
            <person name="Gladieux P."/>
            <person name="Hiltunen Thoren M."/>
            <person name="Johannesson H."/>
        </authorList>
    </citation>
    <scope>NUCLEOTIDE SEQUENCE [LARGE SCALE GENOMIC DNA]</scope>
    <source>
        <strain evidence="1 2">FGSC 10403</strain>
    </source>
</reference>
<accession>A0AAJ0I7X3</accession>
<protein>
    <submittedName>
        <fullName evidence="1">Uncharacterized protein</fullName>
    </submittedName>
</protein>
<evidence type="ECO:0000313" key="2">
    <source>
        <dbReference type="Proteomes" id="UP001285908"/>
    </source>
</evidence>
<evidence type="ECO:0000313" key="1">
    <source>
        <dbReference type="EMBL" id="KAK3492525.1"/>
    </source>
</evidence>
<sequence length="137" mass="15635">MSGRAPESFFNGCGIHIGQVFHSFTPLPSPPPKHDDALALCVTTQWYGYHVHEFHVHFSFQSHYPRERLEAPMYTNTYIMTEILAHGMMVGFNMTTTSWLARHAAARNLEAWIRKQQEDGEAWAGGSGAQAIWYTRH</sequence>
<dbReference type="EMBL" id="JAULSX010000004">
    <property type="protein sequence ID" value="KAK3492525.1"/>
    <property type="molecule type" value="Genomic_DNA"/>
</dbReference>
<proteinExistence type="predicted"/>
<gene>
    <name evidence="1" type="ORF">B0T23DRAFT_420295</name>
</gene>
<dbReference type="GeneID" id="87877353"/>
<name>A0AAJ0I7X3_9PEZI</name>
<keyword evidence="2" id="KW-1185">Reference proteome</keyword>
<organism evidence="1 2">
    <name type="scientific">Neurospora hispaniola</name>
    <dbReference type="NCBI Taxonomy" id="588809"/>
    <lineage>
        <taxon>Eukaryota</taxon>
        <taxon>Fungi</taxon>
        <taxon>Dikarya</taxon>
        <taxon>Ascomycota</taxon>
        <taxon>Pezizomycotina</taxon>
        <taxon>Sordariomycetes</taxon>
        <taxon>Sordariomycetidae</taxon>
        <taxon>Sordariales</taxon>
        <taxon>Sordariaceae</taxon>
        <taxon>Neurospora</taxon>
    </lineage>
</organism>